<gene>
    <name evidence="4" type="ORF">SAMN05444170_4924</name>
</gene>
<name>A0A1M7UG11_9BRAD</name>
<feature type="repeat" description="TPR" evidence="1">
    <location>
        <begin position="91"/>
        <end position="124"/>
    </location>
</feature>
<dbReference type="SUPFAM" id="SSF56059">
    <property type="entry name" value="Glutathione synthetase ATP-binding domain-like"/>
    <property type="match status" value="1"/>
</dbReference>
<dbReference type="Proteomes" id="UP000184096">
    <property type="component" value="Chromosome I"/>
</dbReference>
<keyword evidence="1" id="KW-0802">TPR repeat</keyword>
<dbReference type="GO" id="GO:0046872">
    <property type="term" value="F:metal ion binding"/>
    <property type="evidence" value="ECO:0007669"/>
    <property type="project" value="InterPro"/>
</dbReference>
<keyword evidence="5" id="KW-1185">Reference proteome</keyword>
<feature type="domain" description="ATP-grasp" evidence="3">
    <location>
        <begin position="260"/>
        <end position="469"/>
    </location>
</feature>
<dbReference type="InterPro" id="IPR052943">
    <property type="entry name" value="TMTC_O-mannosyl-trnsfr"/>
</dbReference>
<keyword evidence="2" id="KW-0067">ATP-binding</keyword>
<dbReference type="InterPro" id="IPR019734">
    <property type="entry name" value="TPR_rpt"/>
</dbReference>
<dbReference type="PROSITE" id="PS50975">
    <property type="entry name" value="ATP_GRASP"/>
    <property type="match status" value="1"/>
</dbReference>
<reference evidence="5" key="1">
    <citation type="submission" date="2016-11" db="EMBL/GenBank/DDBJ databases">
        <authorList>
            <person name="Varghese N."/>
            <person name="Submissions S."/>
        </authorList>
    </citation>
    <scope>NUCLEOTIDE SEQUENCE [LARGE SCALE GENOMIC DNA]</scope>
    <source>
        <strain evidence="5">GAS401</strain>
    </source>
</reference>
<dbReference type="PROSITE" id="PS50005">
    <property type="entry name" value="TPR"/>
    <property type="match status" value="1"/>
</dbReference>
<dbReference type="SUPFAM" id="SSF48452">
    <property type="entry name" value="TPR-like"/>
    <property type="match status" value="1"/>
</dbReference>
<dbReference type="GO" id="GO:0005524">
    <property type="term" value="F:ATP binding"/>
    <property type="evidence" value="ECO:0007669"/>
    <property type="project" value="UniProtKB-UniRule"/>
</dbReference>
<dbReference type="EMBL" id="LT670849">
    <property type="protein sequence ID" value="SHN81850.1"/>
    <property type="molecule type" value="Genomic_DNA"/>
</dbReference>
<dbReference type="Gene3D" id="1.25.40.10">
    <property type="entry name" value="Tetratricopeptide repeat domain"/>
    <property type="match status" value="2"/>
</dbReference>
<dbReference type="SMART" id="SM00028">
    <property type="entry name" value="TPR"/>
    <property type="match status" value="3"/>
</dbReference>
<dbReference type="InterPro" id="IPR011990">
    <property type="entry name" value="TPR-like_helical_dom_sf"/>
</dbReference>
<evidence type="ECO:0000259" key="3">
    <source>
        <dbReference type="PROSITE" id="PS50975"/>
    </source>
</evidence>
<dbReference type="Pfam" id="PF14559">
    <property type="entry name" value="TPR_19"/>
    <property type="match status" value="1"/>
</dbReference>
<dbReference type="PANTHER" id="PTHR44809">
    <property type="match status" value="1"/>
</dbReference>
<dbReference type="AlphaFoldDB" id="A0A1M7UG11"/>
<evidence type="ECO:0000313" key="5">
    <source>
        <dbReference type="Proteomes" id="UP000184096"/>
    </source>
</evidence>
<evidence type="ECO:0000256" key="1">
    <source>
        <dbReference type="PROSITE-ProRule" id="PRU00339"/>
    </source>
</evidence>
<proteinExistence type="predicted"/>
<keyword evidence="2" id="KW-0547">Nucleotide-binding</keyword>
<protein>
    <submittedName>
        <fullName evidence="4">Tetratricopeptide repeat-containing protein</fullName>
    </submittedName>
</protein>
<evidence type="ECO:0000256" key="2">
    <source>
        <dbReference type="PROSITE-ProRule" id="PRU00409"/>
    </source>
</evidence>
<dbReference type="PANTHER" id="PTHR44809:SF1">
    <property type="entry name" value="PROTEIN O-MANNOSYL-TRANSFERASE TMTC1"/>
    <property type="match status" value="1"/>
</dbReference>
<organism evidence="4 5">
    <name type="scientific">Bradyrhizobium erythrophlei</name>
    <dbReference type="NCBI Taxonomy" id="1437360"/>
    <lineage>
        <taxon>Bacteria</taxon>
        <taxon>Pseudomonadati</taxon>
        <taxon>Pseudomonadota</taxon>
        <taxon>Alphaproteobacteria</taxon>
        <taxon>Hyphomicrobiales</taxon>
        <taxon>Nitrobacteraceae</taxon>
        <taxon>Bradyrhizobium</taxon>
    </lineage>
</organism>
<dbReference type="InterPro" id="IPR011761">
    <property type="entry name" value="ATP-grasp"/>
</dbReference>
<sequence length="488" mass="51993">MQEARLAELDAQLALPGDAPARLQSEIERAALLGALDRNAQAQAAFIDILRRHPTHFSALNEFGTWLAAEGAIDAACRVYAEAILHHPDNPMARVNLGNLLLRANRHAEARVHYEAALKADPDHAAAHQGMGAVLADEGDRDGALAHFRKGFRGHAVSTLPYRGSGPPIPLLQLVSSGGGNIPTAPFLDDCVFMTTVVVADHLDPATPLPPHRLIFNAIGDPDLCQPALQAAIRLTAQSTAPVINDPHAVMTTGRIDNAARLAGLRGVITARTLAVSRATLAGAEAAAWLGANGFAFPLLLRSPGYHTGRNFVLVEKAADLATAVAALPGEELLAIEYLDARAADGSARKYRVMMIGGELFPLHLAISRNWKVHYFTSDMADHPDHRKEEMAFLENMGGVLGDKAMAALHAICTRLSLDYGGIDFALNADGDLLLFEANATMVIAAPPDNDPRWAYRRGAISAAVEAVVAMIRQRAGVALPANVEQHG</sequence>
<evidence type="ECO:0000313" key="4">
    <source>
        <dbReference type="EMBL" id="SHN81850.1"/>
    </source>
</evidence>
<accession>A0A1M7UG11</accession>